<dbReference type="InterPro" id="IPR006963">
    <property type="entry name" value="Mopterin_OxRdtase_4Fe-4S_dom"/>
</dbReference>
<evidence type="ECO:0000256" key="6">
    <source>
        <dbReference type="ARBA" id="ARBA00023002"/>
    </source>
</evidence>
<keyword evidence="12" id="KW-1185">Reference proteome</keyword>
<dbReference type="InterPro" id="IPR009010">
    <property type="entry name" value="Asp_de-COase-like_dom_sf"/>
</dbReference>
<dbReference type="Gene3D" id="3.30.200.210">
    <property type="match status" value="1"/>
</dbReference>
<feature type="compositionally biased region" description="Basic and acidic residues" evidence="9">
    <location>
        <begin position="925"/>
        <end position="946"/>
    </location>
</feature>
<evidence type="ECO:0000313" key="11">
    <source>
        <dbReference type="EMBL" id="MEX4009591.1"/>
    </source>
</evidence>
<keyword evidence="8" id="KW-0411">Iron-sulfur</keyword>
<evidence type="ECO:0000256" key="8">
    <source>
        <dbReference type="ARBA" id="ARBA00023014"/>
    </source>
</evidence>
<feature type="domain" description="4Fe-4S Mo/W bis-MGD-type" evidence="10">
    <location>
        <begin position="14"/>
        <end position="70"/>
    </location>
</feature>
<dbReference type="EMBL" id="JAZHFV010000006">
    <property type="protein sequence ID" value="MEX4009591.1"/>
    <property type="molecule type" value="Genomic_DNA"/>
</dbReference>
<sequence length="946" mass="105494">MSDHRVELSRPVSDEVRKTTCYMCACRCGIDVHLKDGKIRYIEGNRDHPVNRGVLCAKGSSGIMQHYAPARLDSPLLRTGPRGSGEFRKISWDEALTLATGWLGEVRDRDPKKLAFFTGRDQSQSLTSFWAQQFGTPNYAAHGGFCSVNMAAAGIMTIGGAFWEFGAPDWERTKLFVMFGVAEDHDSNPLKMGISKLKKRGARFVSVNPVRTGYSALADNWIGVRPGTDGLLILALVHELLKARRIDVDYLVRYSNAPWLVIDAPGTADHGLFARDAEGKPLVFETVTERVVPAGTKGARPSLSGRTPLPDGRAVAPSFQLLAEEYLDSRHAPEAVADRVGIDAATIRGLAEEIGRVAFDEAIEIEQPWTDVYGERHQTFVGRPVSFHAMRGISAHSNGFQTARALHMLQVLIGAIDCPGGFRFEPPYPKPLHAHPRPHGKSEHFGSNQPLAGPHLGFPLGPEDLLVDAEGKPTRIDKAFSWDAPISAHGLMHMVIANAHAGDPYPVDVLFLYMANMAWNSSMNTAGVIRMLEDKDEATGEYRIPKIIYSDAYSSEMVAYADLVLPDTTYLERHDCISLLDRPISEPDSVNDAIRWPVVEPDRDVRAFQSVLIDLGARLRLPGFSDSRGQPLYADYADYIVRHERRPGIGPLAGFRGLEADRTGRGAANPDQLNRYIENGSFFSAHIPPEAQFFKHANTAYQDFAVRMGFFDQPQPVTFQLYSEELQKFRLSAQGLREPAAPEAYRERIMSAFTPLPSWYEPFEEAGVDKSAFPYHAITQRPMAMYHSWGSMNAWLRQIHTRNPLYVPGAICDAHGLKDGDWVWLSSHHGRIKVEIARSETVNRDTMWTWNAIGKRGGAWALDPASPEATRGFLMNHLIHELLPPKGDGMRWSNSDPVTGQAAWYDLRVNIERAEPDVTSQPHFEPQKRGTREVADELRYGQEWSR</sequence>
<evidence type="ECO:0000256" key="3">
    <source>
        <dbReference type="ARBA" id="ARBA00010312"/>
    </source>
</evidence>
<evidence type="ECO:0000256" key="2">
    <source>
        <dbReference type="ARBA" id="ARBA00004196"/>
    </source>
</evidence>
<dbReference type="Pfam" id="PF04879">
    <property type="entry name" value="Molybdop_Fe4S4"/>
    <property type="match status" value="1"/>
</dbReference>
<dbReference type="PANTHER" id="PTHR43598">
    <property type="entry name" value="TUNGSTEN-CONTAINING FORMYLMETHANOFURAN DEHYDROGENASE 2 SUBUNIT B"/>
    <property type="match status" value="1"/>
</dbReference>
<dbReference type="Gene3D" id="3.40.50.740">
    <property type="match status" value="1"/>
</dbReference>
<evidence type="ECO:0000259" key="10">
    <source>
        <dbReference type="PROSITE" id="PS51669"/>
    </source>
</evidence>
<evidence type="ECO:0000256" key="9">
    <source>
        <dbReference type="SAM" id="MobiDB-lite"/>
    </source>
</evidence>
<dbReference type="SUPFAM" id="SSF50692">
    <property type="entry name" value="ADC-like"/>
    <property type="match status" value="1"/>
</dbReference>
<reference evidence="11 12" key="1">
    <citation type="submission" date="2024-01" db="EMBL/GenBank/DDBJ databases">
        <title>New evidence supports the origin of RcGTA from prophage.</title>
        <authorList>
            <person name="Xu Y."/>
            <person name="Liu B."/>
            <person name="Chen F."/>
        </authorList>
    </citation>
    <scope>NUCLEOTIDE SEQUENCE [LARGE SCALE GENOMIC DNA]</scope>
    <source>
        <strain evidence="11 12">CBW1107-2</strain>
    </source>
</reference>
<feature type="region of interest" description="Disordered" evidence="9">
    <location>
        <begin position="916"/>
        <end position="946"/>
    </location>
</feature>
<comment type="similarity">
    <text evidence="3">Belongs to the prokaryotic molybdopterin-containing oxidoreductase family.</text>
</comment>
<organism evidence="11 12">
    <name type="scientific">Neoaquamicrobium sediminum</name>
    <dbReference type="NCBI Taxonomy" id="1849104"/>
    <lineage>
        <taxon>Bacteria</taxon>
        <taxon>Pseudomonadati</taxon>
        <taxon>Pseudomonadota</taxon>
        <taxon>Alphaproteobacteria</taxon>
        <taxon>Hyphomicrobiales</taxon>
        <taxon>Phyllobacteriaceae</taxon>
        <taxon>Neoaquamicrobium</taxon>
    </lineage>
</organism>
<dbReference type="SMART" id="SM00926">
    <property type="entry name" value="Molybdop_Fe4S4"/>
    <property type="match status" value="1"/>
</dbReference>
<dbReference type="InterPro" id="IPR006656">
    <property type="entry name" value="Mopterin_OxRdtase"/>
</dbReference>
<dbReference type="CDD" id="cd02783">
    <property type="entry name" value="MopB_CT_2"/>
    <property type="match status" value="1"/>
</dbReference>
<proteinExistence type="inferred from homology"/>
<evidence type="ECO:0000256" key="1">
    <source>
        <dbReference type="ARBA" id="ARBA00001966"/>
    </source>
</evidence>
<dbReference type="Gene3D" id="2.40.40.20">
    <property type="match status" value="1"/>
</dbReference>
<gene>
    <name evidence="11" type="ORF">V1479_19940</name>
</gene>
<evidence type="ECO:0000256" key="5">
    <source>
        <dbReference type="ARBA" id="ARBA00022723"/>
    </source>
</evidence>
<dbReference type="InterPro" id="IPR006657">
    <property type="entry name" value="MoPterin_dinucl-bd_dom"/>
</dbReference>
<accession>A0ABV3WY18</accession>
<keyword evidence="5" id="KW-0479">Metal-binding</keyword>
<keyword evidence="4" id="KW-0004">4Fe-4S</keyword>
<evidence type="ECO:0000313" key="12">
    <source>
        <dbReference type="Proteomes" id="UP001559025"/>
    </source>
</evidence>
<dbReference type="PROSITE" id="PS51669">
    <property type="entry name" value="4FE4S_MOW_BIS_MGD"/>
    <property type="match status" value="1"/>
</dbReference>
<keyword evidence="6" id="KW-0560">Oxidoreductase</keyword>
<dbReference type="Proteomes" id="UP001559025">
    <property type="component" value="Unassembled WGS sequence"/>
</dbReference>
<dbReference type="PANTHER" id="PTHR43598:SF5">
    <property type="entry name" value="DMSO REDUCTASE CHAIN A"/>
    <property type="match status" value="1"/>
</dbReference>
<dbReference type="Gene3D" id="3.40.228.10">
    <property type="entry name" value="Dimethylsulfoxide Reductase, domain 2"/>
    <property type="match status" value="1"/>
</dbReference>
<comment type="cofactor">
    <cofactor evidence="1">
        <name>[4Fe-4S] cluster</name>
        <dbReference type="ChEBI" id="CHEBI:49883"/>
    </cofactor>
</comment>
<name>A0ABV3WY18_9HYPH</name>
<comment type="caution">
    <text evidence="11">The sequence shown here is derived from an EMBL/GenBank/DDBJ whole genome shotgun (WGS) entry which is preliminary data.</text>
</comment>
<evidence type="ECO:0000256" key="7">
    <source>
        <dbReference type="ARBA" id="ARBA00023004"/>
    </source>
</evidence>
<dbReference type="Pfam" id="PF01568">
    <property type="entry name" value="Molydop_binding"/>
    <property type="match status" value="1"/>
</dbReference>
<keyword evidence="7" id="KW-0408">Iron</keyword>
<dbReference type="Pfam" id="PF00384">
    <property type="entry name" value="Molybdopterin"/>
    <property type="match status" value="1"/>
</dbReference>
<dbReference type="SUPFAM" id="SSF53706">
    <property type="entry name" value="Formate dehydrogenase/DMSO reductase, domains 1-3"/>
    <property type="match status" value="1"/>
</dbReference>
<dbReference type="RefSeq" id="WP_368804480.1">
    <property type="nucleotide sequence ID" value="NZ_JAZHFV010000006.1"/>
</dbReference>
<comment type="subcellular location">
    <subcellularLocation>
        <location evidence="2">Cell envelope</location>
    </subcellularLocation>
</comment>
<evidence type="ECO:0000256" key="4">
    <source>
        <dbReference type="ARBA" id="ARBA00022485"/>
    </source>
</evidence>
<protein>
    <submittedName>
        <fullName evidence="11">Molybdopterin oxidoreductase family protein</fullName>
    </submittedName>
</protein>